<feature type="region of interest" description="Disordered" evidence="1">
    <location>
        <begin position="22"/>
        <end position="50"/>
    </location>
</feature>
<keyword evidence="3" id="KW-1185">Reference proteome</keyword>
<organism evidence="2 3">
    <name type="scientific">Ceratobasidium theobromae</name>
    <dbReference type="NCBI Taxonomy" id="1582974"/>
    <lineage>
        <taxon>Eukaryota</taxon>
        <taxon>Fungi</taxon>
        <taxon>Dikarya</taxon>
        <taxon>Basidiomycota</taxon>
        <taxon>Agaricomycotina</taxon>
        <taxon>Agaricomycetes</taxon>
        <taxon>Cantharellales</taxon>
        <taxon>Ceratobasidiaceae</taxon>
        <taxon>Ceratobasidium</taxon>
    </lineage>
</organism>
<evidence type="ECO:0000256" key="1">
    <source>
        <dbReference type="SAM" id="MobiDB-lite"/>
    </source>
</evidence>
<dbReference type="EMBL" id="SSOP01000319">
    <property type="protein sequence ID" value="KAB5589092.1"/>
    <property type="molecule type" value="Genomic_DNA"/>
</dbReference>
<comment type="caution">
    <text evidence="2">The sequence shown here is derived from an EMBL/GenBank/DDBJ whole genome shotgun (WGS) entry which is preliminary data.</text>
</comment>
<evidence type="ECO:0000313" key="3">
    <source>
        <dbReference type="Proteomes" id="UP000383932"/>
    </source>
</evidence>
<dbReference type="AlphaFoldDB" id="A0A5N5QBE7"/>
<evidence type="ECO:0000313" key="2">
    <source>
        <dbReference type="EMBL" id="KAB5589092.1"/>
    </source>
</evidence>
<name>A0A5N5QBE7_9AGAM</name>
<reference evidence="2 3" key="1">
    <citation type="journal article" date="2019" name="Fungal Biol. Biotechnol.">
        <title>Draft genome sequence of fastidious pathogen Ceratobasidium theobromae, which causes vascular-streak dieback in Theobroma cacao.</title>
        <authorList>
            <person name="Ali S.S."/>
            <person name="Asman A."/>
            <person name="Shao J."/>
            <person name="Firmansyah A.P."/>
            <person name="Susilo A.W."/>
            <person name="Rosmana A."/>
            <person name="McMahon P."/>
            <person name="Junaid M."/>
            <person name="Guest D."/>
            <person name="Kheng T.Y."/>
            <person name="Meinhardt L.W."/>
            <person name="Bailey B.A."/>
        </authorList>
    </citation>
    <scope>NUCLEOTIDE SEQUENCE [LARGE SCALE GENOMIC DNA]</scope>
    <source>
        <strain evidence="2 3">CT2</strain>
    </source>
</reference>
<accession>A0A5N5QBE7</accession>
<proteinExistence type="predicted"/>
<protein>
    <submittedName>
        <fullName evidence="2">Oligopeptide transporter 5</fullName>
    </submittedName>
</protein>
<gene>
    <name evidence="2" type="ORF">CTheo_7473</name>
</gene>
<sequence length="96" mass="10117">MHPVFMGSPQASVDEVATAPGLNVRPGTIPPATDYQFPRSEGLGSPSENYTPLDHVGRGTNFSLGEKEVGLDSDSHLDEVKLVNGQPVIETVGGFP</sequence>
<dbReference type="Proteomes" id="UP000383932">
    <property type="component" value="Unassembled WGS sequence"/>
</dbReference>